<keyword evidence="10 23" id="KW-0732">Signal</keyword>
<dbReference type="InterPro" id="IPR001611">
    <property type="entry name" value="Leu-rich_rpt"/>
</dbReference>
<evidence type="ECO:0000313" key="25">
    <source>
        <dbReference type="EMBL" id="PIM97713.1"/>
    </source>
</evidence>
<keyword evidence="6" id="KW-0597">Phosphoprotein</keyword>
<dbReference type="Pfam" id="PF13855">
    <property type="entry name" value="LRR_8"/>
    <property type="match status" value="2"/>
</dbReference>
<keyword evidence="5 25" id="KW-0723">Serine/threonine-protein kinase</keyword>
<dbReference type="FunFam" id="3.80.10.10:FF:000288">
    <property type="entry name" value="LRR receptor-like serine/threonine-protein kinase EFR"/>
    <property type="match status" value="1"/>
</dbReference>
<keyword evidence="16 22" id="KW-0472">Membrane</keyword>
<keyword evidence="9 22" id="KW-0812">Transmembrane</keyword>
<dbReference type="GO" id="GO:0106310">
    <property type="term" value="F:protein serine kinase activity"/>
    <property type="evidence" value="ECO:0007669"/>
    <property type="project" value="RHEA"/>
</dbReference>
<feature type="chain" id="PRO_5013795770" description="non-specific serine/threonine protein kinase" evidence="23">
    <location>
        <begin position="26"/>
        <end position="878"/>
    </location>
</feature>
<dbReference type="Pfam" id="PF08263">
    <property type="entry name" value="LRRNT_2"/>
    <property type="match status" value="1"/>
</dbReference>
<evidence type="ECO:0000256" key="5">
    <source>
        <dbReference type="ARBA" id="ARBA00022527"/>
    </source>
</evidence>
<dbReference type="SUPFAM" id="SSF52047">
    <property type="entry name" value="RNI-like"/>
    <property type="match status" value="1"/>
</dbReference>
<keyword evidence="7" id="KW-0433">Leucine-rich repeat</keyword>
<dbReference type="STRING" id="429701.A0A2G9FXE1"/>
<sequence length="878" mass="97570">MEKKSILYFVATILFFQFIITSCMATPSIKTDQAALLTVKSSISLNPENIISRNWSSSTPVCTWIGISCSSRHQRVTSLNISSMNLEGSIPREIGNLTGLTALYLDHNNLEGEIPKEIGNLQKLEDLRLSWNNLSGPIPASVFNISQLRIFYSRGNNLSGNLYLDLNSLSRFIPDSVLNASKLIELDLSRNNFTGFIPESLGNLEFLEFLSLVGNNFISPLPTSELTFLTSLTNCRRLKDLEIMENPLGGRLPASIGNFSNSLEIFLASRCKIQGKIPEEIGNLSSLVELSLSYNEFTGYLPKTVIGLRKLQQLRLKNNKILGFIPDEICGLENLGLLSFSQNQFFGALPLCLGNMTSLRYLYLAFNKLNSSLPAGIWSLNYILEFNASSNMFNGPLPQELGNLKVAILIDLSMNNFSGEIPPAIGGLQSLTDLSLAYNRLEGPIPDSLSGDLSLESLDLSHNYLIGKIPMSLKALSYLTDLNVSFNELSGEIPNGGPFVNFTYLSFISNKALCGASRFHVPTCHLNSPKEPGKRKVLHIALYAILGFASTTITLVGLVMLRCKRKGQGAHQTHVLHQRISYHELQSATDGFSESNMLGMGGFSTVYKATLRDGTIVAVKVFNMQLEGAFKSFDRECEVLRNLRHRNLTKVISSCTNSDFRALVLEYMPNGSLEKWLYSHNYFLDILQRLNIMIDVACALDYLHNRNPVLVVHCDLKPSNVLLDTELIGHVSDFGISKILDAGESTAQTKTFATIGYIAPEYGLEGLVSTRSDAYSFGILLMETFTRMKPSDDVFAGELSLKDWVKGSLQSDITQVMDPNLLTHEEENFDTKVQCLLFIMELALKCTEELPDLRISMKDAVTMLKKIKYQFLTSYGRN</sequence>
<evidence type="ECO:0000256" key="16">
    <source>
        <dbReference type="ARBA" id="ARBA00023136"/>
    </source>
</evidence>
<dbReference type="InterPro" id="IPR013210">
    <property type="entry name" value="LRR_N_plant-typ"/>
</dbReference>
<keyword evidence="26" id="KW-1185">Reference proteome</keyword>
<evidence type="ECO:0000256" key="18">
    <source>
        <dbReference type="ARBA" id="ARBA00023180"/>
    </source>
</evidence>
<dbReference type="InterPro" id="IPR003591">
    <property type="entry name" value="Leu-rich_rpt_typical-subtyp"/>
</dbReference>
<keyword evidence="8 25" id="KW-0808">Transferase</keyword>
<dbReference type="GO" id="GO:0005886">
    <property type="term" value="C:plasma membrane"/>
    <property type="evidence" value="ECO:0007669"/>
    <property type="project" value="UniProtKB-SubCell"/>
</dbReference>
<dbReference type="EC" id="2.7.11.1" evidence="3"/>
<dbReference type="InterPro" id="IPR017441">
    <property type="entry name" value="Protein_kinase_ATP_BS"/>
</dbReference>
<gene>
    <name evidence="25" type="ORF">CDL12_29814</name>
</gene>
<evidence type="ECO:0000256" key="15">
    <source>
        <dbReference type="ARBA" id="ARBA00022989"/>
    </source>
</evidence>
<comment type="caution">
    <text evidence="25">The sequence shown here is derived from an EMBL/GenBank/DDBJ whole genome shotgun (WGS) entry which is preliminary data.</text>
</comment>
<dbReference type="GO" id="GO:0005524">
    <property type="term" value="F:ATP binding"/>
    <property type="evidence" value="ECO:0007669"/>
    <property type="project" value="UniProtKB-UniRule"/>
</dbReference>
<dbReference type="FunFam" id="3.30.200.20:FF:000661">
    <property type="entry name" value="Serine-threonine protein kinase plant-type"/>
    <property type="match status" value="1"/>
</dbReference>
<dbReference type="GO" id="GO:0051707">
    <property type="term" value="P:response to other organism"/>
    <property type="evidence" value="ECO:0007669"/>
    <property type="project" value="UniProtKB-ARBA"/>
</dbReference>
<dbReference type="FunFam" id="3.80.10.10:FF:000400">
    <property type="entry name" value="Nuclear pore complex protein NUP107"/>
    <property type="match status" value="1"/>
</dbReference>
<comment type="similarity">
    <text evidence="2">Belongs to the protein kinase superfamily. Ser/Thr protein kinase family.</text>
</comment>
<comment type="catalytic activity">
    <reaction evidence="19">
        <text>L-threonyl-[protein] + ATP = O-phospho-L-threonyl-[protein] + ADP + H(+)</text>
        <dbReference type="Rhea" id="RHEA:46608"/>
        <dbReference type="Rhea" id="RHEA-COMP:11060"/>
        <dbReference type="Rhea" id="RHEA-COMP:11605"/>
        <dbReference type="ChEBI" id="CHEBI:15378"/>
        <dbReference type="ChEBI" id="CHEBI:30013"/>
        <dbReference type="ChEBI" id="CHEBI:30616"/>
        <dbReference type="ChEBI" id="CHEBI:61977"/>
        <dbReference type="ChEBI" id="CHEBI:456216"/>
        <dbReference type="EC" id="2.7.11.1"/>
    </reaction>
</comment>
<keyword evidence="12 21" id="KW-0547">Nucleotide-binding</keyword>
<keyword evidence="18" id="KW-0325">Glycoprotein</keyword>
<dbReference type="Gene3D" id="3.30.200.20">
    <property type="entry name" value="Phosphorylase Kinase, domain 1"/>
    <property type="match status" value="1"/>
</dbReference>
<evidence type="ECO:0000256" key="10">
    <source>
        <dbReference type="ARBA" id="ARBA00022729"/>
    </source>
</evidence>
<feature type="domain" description="Protein kinase" evidence="24">
    <location>
        <begin position="592"/>
        <end position="872"/>
    </location>
</feature>
<evidence type="ECO:0000256" key="23">
    <source>
        <dbReference type="SAM" id="SignalP"/>
    </source>
</evidence>
<evidence type="ECO:0000256" key="9">
    <source>
        <dbReference type="ARBA" id="ARBA00022692"/>
    </source>
</evidence>
<dbReference type="PANTHER" id="PTHR27008">
    <property type="entry name" value="OS04G0122200 PROTEIN"/>
    <property type="match status" value="1"/>
</dbReference>
<evidence type="ECO:0000256" key="20">
    <source>
        <dbReference type="ARBA" id="ARBA00048679"/>
    </source>
</evidence>
<feature type="binding site" evidence="21">
    <location>
        <position position="620"/>
    </location>
    <ligand>
        <name>ATP</name>
        <dbReference type="ChEBI" id="CHEBI:30616"/>
    </ligand>
</feature>
<evidence type="ECO:0000259" key="24">
    <source>
        <dbReference type="PROSITE" id="PS50011"/>
    </source>
</evidence>
<keyword evidence="4" id="KW-1003">Cell membrane</keyword>
<keyword evidence="15 22" id="KW-1133">Transmembrane helix</keyword>
<dbReference type="Gene3D" id="3.80.10.10">
    <property type="entry name" value="Ribonuclease Inhibitor"/>
    <property type="match status" value="3"/>
</dbReference>
<dbReference type="GO" id="GO:0004674">
    <property type="term" value="F:protein serine/threonine kinase activity"/>
    <property type="evidence" value="ECO:0007669"/>
    <property type="project" value="UniProtKB-KW"/>
</dbReference>
<dbReference type="OrthoDB" id="676979at2759"/>
<comment type="catalytic activity">
    <reaction evidence="20">
        <text>L-seryl-[protein] + ATP = O-phospho-L-seryl-[protein] + ADP + H(+)</text>
        <dbReference type="Rhea" id="RHEA:17989"/>
        <dbReference type="Rhea" id="RHEA-COMP:9863"/>
        <dbReference type="Rhea" id="RHEA-COMP:11604"/>
        <dbReference type="ChEBI" id="CHEBI:15378"/>
        <dbReference type="ChEBI" id="CHEBI:29999"/>
        <dbReference type="ChEBI" id="CHEBI:30616"/>
        <dbReference type="ChEBI" id="CHEBI:83421"/>
        <dbReference type="ChEBI" id="CHEBI:456216"/>
        <dbReference type="EC" id="2.7.11.1"/>
    </reaction>
</comment>
<keyword evidence="17" id="KW-0675">Receptor</keyword>
<evidence type="ECO:0000256" key="12">
    <source>
        <dbReference type="ARBA" id="ARBA00022741"/>
    </source>
</evidence>
<evidence type="ECO:0000256" key="11">
    <source>
        <dbReference type="ARBA" id="ARBA00022737"/>
    </source>
</evidence>
<dbReference type="SUPFAM" id="SSF56112">
    <property type="entry name" value="Protein kinase-like (PK-like)"/>
    <property type="match status" value="1"/>
</dbReference>
<dbReference type="Pfam" id="PF00560">
    <property type="entry name" value="LRR_1"/>
    <property type="match status" value="6"/>
</dbReference>
<keyword evidence="13 25" id="KW-0418">Kinase</keyword>
<dbReference type="PANTHER" id="PTHR27008:SF602">
    <property type="entry name" value="LRR RECEPTOR-LIKE SERINE_THREONINE-PROTEIN KINASE EFR"/>
    <property type="match status" value="1"/>
</dbReference>
<proteinExistence type="inferred from homology"/>
<protein>
    <recommendedName>
        <fullName evidence="3">non-specific serine/threonine protein kinase</fullName>
        <ecNumber evidence="3">2.7.11.1</ecNumber>
    </recommendedName>
</protein>
<feature type="signal peptide" evidence="23">
    <location>
        <begin position="1"/>
        <end position="25"/>
    </location>
</feature>
<dbReference type="SMART" id="SM00220">
    <property type="entry name" value="S_TKc"/>
    <property type="match status" value="1"/>
</dbReference>
<dbReference type="InterPro" id="IPR032675">
    <property type="entry name" value="LRR_dom_sf"/>
</dbReference>
<evidence type="ECO:0000256" key="8">
    <source>
        <dbReference type="ARBA" id="ARBA00022679"/>
    </source>
</evidence>
<dbReference type="SMART" id="SM00369">
    <property type="entry name" value="LRR_TYP"/>
    <property type="match status" value="6"/>
</dbReference>
<dbReference type="InterPro" id="IPR011009">
    <property type="entry name" value="Kinase-like_dom_sf"/>
</dbReference>
<evidence type="ECO:0000313" key="26">
    <source>
        <dbReference type="Proteomes" id="UP000231279"/>
    </source>
</evidence>
<dbReference type="PROSITE" id="PS00108">
    <property type="entry name" value="PROTEIN_KINASE_ST"/>
    <property type="match status" value="1"/>
</dbReference>
<evidence type="ECO:0000256" key="14">
    <source>
        <dbReference type="ARBA" id="ARBA00022840"/>
    </source>
</evidence>
<evidence type="ECO:0000256" key="7">
    <source>
        <dbReference type="ARBA" id="ARBA00022614"/>
    </source>
</evidence>
<accession>A0A2G9FXE1</accession>
<organism evidence="25 26">
    <name type="scientific">Handroanthus impetiginosus</name>
    <dbReference type="NCBI Taxonomy" id="429701"/>
    <lineage>
        <taxon>Eukaryota</taxon>
        <taxon>Viridiplantae</taxon>
        <taxon>Streptophyta</taxon>
        <taxon>Embryophyta</taxon>
        <taxon>Tracheophyta</taxon>
        <taxon>Spermatophyta</taxon>
        <taxon>Magnoliopsida</taxon>
        <taxon>eudicotyledons</taxon>
        <taxon>Gunneridae</taxon>
        <taxon>Pentapetalae</taxon>
        <taxon>asterids</taxon>
        <taxon>lamiids</taxon>
        <taxon>Lamiales</taxon>
        <taxon>Bignoniaceae</taxon>
        <taxon>Crescentiina</taxon>
        <taxon>Tabebuia alliance</taxon>
        <taxon>Handroanthus</taxon>
    </lineage>
</organism>
<evidence type="ECO:0000256" key="1">
    <source>
        <dbReference type="ARBA" id="ARBA00004162"/>
    </source>
</evidence>
<dbReference type="InterPro" id="IPR000719">
    <property type="entry name" value="Prot_kinase_dom"/>
</dbReference>
<dbReference type="AlphaFoldDB" id="A0A2G9FXE1"/>
<keyword evidence="11" id="KW-0677">Repeat</keyword>
<dbReference type="InterPro" id="IPR051809">
    <property type="entry name" value="Plant_receptor-like_S/T_kinase"/>
</dbReference>
<comment type="subcellular location">
    <subcellularLocation>
        <location evidence="1">Cell membrane</location>
        <topology evidence="1">Single-pass membrane protein</topology>
    </subcellularLocation>
</comment>
<evidence type="ECO:0000256" key="19">
    <source>
        <dbReference type="ARBA" id="ARBA00047899"/>
    </source>
</evidence>
<dbReference type="Proteomes" id="UP000231279">
    <property type="component" value="Unassembled WGS sequence"/>
</dbReference>
<dbReference type="EMBL" id="NKXS01009216">
    <property type="protein sequence ID" value="PIM97713.1"/>
    <property type="molecule type" value="Genomic_DNA"/>
</dbReference>
<dbReference type="InterPro" id="IPR008271">
    <property type="entry name" value="Ser/Thr_kinase_AS"/>
</dbReference>
<evidence type="ECO:0000256" key="2">
    <source>
        <dbReference type="ARBA" id="ARBA00008684"/>
    </source>
</evidence>
<reference evidence="26" key="1">
    <citation type="journal article" date="2018" name="Gigascience">
        <title>Genome assembly of the Pink Ipe (Handroanthus impetiginosus, Bignoniaceae), a highly valued, ecologically keystone Neotropical timber forest tree.</title>
        <authorList>
            <person name="Silva-Junior O.B."/>
            <person name="Grattapaglia D."/>
            <person name="Novaes E."/>
            <person name="Collevatti R.G."/>
        </authorList>
    </citation>
    <scope>NUCLEOTIDE SEQUENCE [LARGE SCALE GENOMIC DNA]</scope>
    <source>
        <strain evidence="26">cv. UFG-1</strain>
    </source>
</reference>
<evidence type="ECO:0000256" key="17">
    <source>
        <dbReference type="ARBA" id="ARBA00023170"/>
    </source>
</evidence>
<evidence type="ECO:0000256" key="13">
    <source>
        <dbReference type="ARBA" id="ARBA00022777"/>
    </source>
</evidence>
<name>A0A2G9FXE1_9LAMI</name>
<evidence type="ECO:0000256" key="21">
    <source>
        <dbReference type="PROSITE-ProRule" id="PRU10141"/>
    </source>
</evidence>
<evidence type="ECO:0000256" key="4">
    <source>
        <dbReference type="ARBA" id="ARBA00022475"/>
    </source>
</evidence>
<dbReference type="FunFam" id="1.10.510.10:FF:000358">
    <property type="entry name" value="Putative leucine-rich repeat receptor-like serine/threonine-protein kinase"/>
    <property type="match status" value="1"/>
</dbReference>
<keyword evidence="14 21" id="KW-0067">ATP-binding</keyword>
<dbReference type="InterPro" id="IPR001245">
    <property type="entry name" value="Ser-Thr/Tyr_kinase_cat_dom"/>
</dbReference>
<dbReference type="Pfam" id="PF07714">
    <property type="entry name" value="PK_Tyr_Ser-Thr"/>
    <property type="match status" value="1"/>
</dbReference>
<evidence type="ECO:0000256" key="22">
    <source>
        <dbReference type="SAM" id="Phobius"/>
    </source>
</evidence>
<feature type="transmembrane region" description="Helical" evidence="22">
    <location>
        <begin position="540"/>
        <end position="561"/>
    </location>
</feature>
<dbReference type="PROSITE" id="PS50011">
    <property type="entry name" value="PROTEIN_KINASE_DOM"/>
    <property type="match status" value="1"/>
</dbReference>
<dbReference type="GO" id="GO:0006952">
    <property type="term" value="P:defense response"/>
    <property type="evidence" value="ECO:0007669"/>
    <property type="project" value="UniProtKB-ARBA"/>
</dbReference>
<evidence type="ECO:0000256" key="3">
    <source>
        <dbReference type="ARBA" id="ARBA00012513"/>
    </source>
</evidence>
<dbReference type="Gene3D" id="1.10.510.10">
    <property type="entry name" value="Transferase(Phosphotransferase) domain 1"/>
    <property type="match status" value="1"/>
</dbReference>
<dbReference type="PROSITE" id="PS51257">
    <property type="entry name" value="PROKAR_LIPOPROTEIN"/>
    <property type="match status" value="1"/>
</dbReference>
<dbReference type="PROSITE" id="PS00107">
    <property type="entry name" value="PROTEIN_KINASE_ATP"/>
    <property type="match status" value="1"/>
</dbReference>
<evidence type="ECO:0000256" key="6">
    <source>
        <dbReference type="ARBA" id="ARBA00022553"/>
    </source>
</evidence>